<accession>A0A9W9RL30</accession>
<gene>
    <name evidence="2" type="ORF">N7541_002374</name>
</gene>
<protein>
    <submittedName>
        <fullName evidence="2">Uncharacterized protein</fullName>
    </submittedName>
</protein>
<evidence type="ECO:0000313" key="3">
    <source>
        <dbReference type="Proteomes" id="UP001148299"/>
    </source>
</evidence>
<evidence type="ECO:0000313" key="2">
    <source>
        <dbReference type="EMBL" id="KAJ5361530.1"/>
    </source>
</evidence>
<sequence>MRSVSEQSPGYESTQISLAVPGPKDPPNTPVPRLLHSTGAPDADHLGRLLVEALDRVQTLDEAVVHSIMPGSANGSGERMDLGDNTWIPAVISDSG</sequence>
<keyword evidence="3" id="KW-1185">Reference proteome</keyword>
<evidence type="ECO:0000256" key="1">
    <source>
        <dbReference type="SAM" id="MobiDB-lite"/>
    </source>
</evidence>
<reference evidence="2" key="2">
    <citation type="journal article" date="2023" name="IMA Fungus">
        <title>Comparative genomic study of the Penicillium genus elucidates a diverse pangenome and 15 lateral gene transfer events.</title>
        <authorList>
            <person name="Petersen C."/>
            <person name="Sorensen T."/>
            <person name="Nielsen M.R."/>
            <person name="Sondergaard T.E."/>
            <person name="Sorensen J.L."/>
            <person name="Fitzpatrick D.A."/>
            <person name="Frisvad J.C."/>
            <person name="Nielsen K.L."/>
        </authorList>
    </citation>
    <scope>NUCLEOTIDE SEQUENCE</scope>
    <source>
        <strain evidence="2">IBT 35675</strain>
    </source>
</reference>
<feature type="compositionally biased region" description="Polar residues" evidence="1">
    <location>
        <begin position="1"/>
        <end position="17"/>
    </location>
</feature>
<name>A0A9W9RL30_PENBR</name>
<proteinExistence type="predicted"/>
<dbReference type="Proteomes" id="UP001148299">
    <property type="component" value="Unassembled WGS sequence"/>
</dbReference>
<organism evidence="2 3">
    <name type="scientific">Penicillium brevicompactum</name>
    <dbReference type="NCBI Taxonomy" id="5074"/>
    <lineage>
        <taxon>Eukaryota</taxon>
        <taxon>Fungi</taxon>
        <taxon>Dikarya</taxon>
        <taxon>Ascomycota</taxon>
        <taxon>Pezizomycotina</taxon>
        <taxon>Eurotiomycetes</taxon>
        <taxon>Eurotiomycetidae</taxon>
        <taxon>Eurotiales</taxon>
        <taxon>Aspergillaceae</taxon>
        <taxon>Penicillium</taxon>
    </lineage>
</organism>
<dbReference type="EMBL" id="JAPZBR010000002">
    <property type="protein sequence ID" value="KAJ5361530.1"/>
    <property type="molecule type" value="Genomic_DNA"/>
</dbReference>
<reference evidence="2" key="1">
    <citation type="submission" date="2022-12" db="EMBL/GenBank/DDBJ databases">
        <authorList>
            <person name="Petersen C."/>
        </authorList>
    </citation>
    <scope>NUCLEOTIDE SEQUENCE</scope>
    <source>
        <strain evidence="2">IBT 35675</strain>
    </source>
</reference>
<feature type="region of interest" description="Disordered" evidence="1">
    <location>
        <begin position="1"/>
        <end position="42"/>
    </location>
</feature>
<comment type="caution">
    <text evidence="2">The sequence shown here is derived from an EMBL/GenBank/DDBJ whole genome shotgun (WGS) entry which is preliminary data.</text>
</comment>
<dbReference type="AlphaFoldDB" id="A0A9W9RL30"/>